<protein>
    <recommendedName>
        <fullName evidence="4">Flagellum-specific ATP synthase</fullName>
        <ecNumber evidence="3">7.1.2.2</ecNumber>
    </recommendedName>
</protein>
<feature type="domain" description="T3SS EscN ATPase C-terminal" evidence="18">
    <location>
        <begin position="383"/>
        <end position="450"/>
    </location>
</feature>
<keyword evidence="5" id="KW-0813">Transport</keyword>
<evidence type="ECO:0000259" key="18">
    <source>
        <dbReference type="Pfam" id="PF18269"/>
    </source>
</evidence>
<keyword evidence="7" id="KW-0547">Nucleotide-binding</keyword>
<keyword evidence="15" id="KW-0066">ATP synthesis</keyword>
<dbReference type="GO" id="GO:0005524">
    <property type="term" value="F:ATP binding"/>
    <property type="evidence" value="ECO:0007669"/>
    <property type="project" value="UniProtKB-KW"/>
</dbReference>
<sequence>MTLRFTQLFKQLSSLDSKIRNLPNFIRYGSIVSVKGLVLEVTGLKVPIGSQCFIEILSEDKYVYIKSEVISFSEEKTLLLSFSETNGICPGAKVFSRLDVNTNFVVKKIPLGDRVLGRILDGNGAPLDGLPKIDAENYTINNNAYVNPLHRKRITDVLDVGIRSINALLTIGKGQRIGLFSTPGLGKSILLEMIARHTQVDVFVIALIGERGREVKYFIDNVTKYNNLSKSVIIAAPASVSPFLKVQAASYATSVAEYFCKQNKHVLLIMDSLTRYAMAEREIAFSLGELPVFQGYPSSIFSKIANLLERIGNINKKQGSITAFYTVLMEEEDEQNPVAYIARSILDGHIFLSQYYASLGHYPAIDIESSVSRIMPDIIDTVQYERALYFKKLVSVYQKNRDLLNVGAYVSGTDAVLDDSIKLLPKIEAFLQQDISEKSSYADSVKKLKEIFSSSA</sequence>
<keyword evidence="11" id="KW-0653">Protein transport</keyword>
<keyword evidence="12" id="KW-1278">Translocase</keyword>
<dbReference type="CDD" id="cd01136">
    <property type="entry name" value="ATPase_flagellum-secretory_path_III"/>
    <property type="match status" value="1"/>
</dbReference>
<dbReference type="OrthoDB" id="9148544at2"/>
<dbReference type="AlphaFoldDB" id="A0A4D6Y4W0"/>
<evidence type="ECO:0000256" key="16">
    <source>
        <dbReference type="ARBA" id="ARBA00037170"/>
    </source>
</evidence>
<dbReference type="InterPro" id="IPR005714">
    <property type="entry name" value="ATPase_T3SS_FliI/YscN"/>
</dbReference>
<dbReference type="Proteomes" id="UP000298773">
    <property type="component" value="Chromosome"/>
</dbReference>
<dbReference type="SUPFAM" id="SSF52540">
    <property type="entry name" value="P-loop containing nucleoside triphosphate hydrolases"/>
    <property type="match status" value="1"/>
</dbReference>
<dbReference type="InterPro" id="IPR000194">
    <property type="entry name" value="ATPase_F1/V1/A1_a/bsu_nucl-bd"/>
</dbReference>
<evidence type="ECO:0000256" key="15">
    <source>
        <dbReference type="ARBA" id="ARBA00023310"/>
    </source>
</evidence>
<dbReference type="PANTHER" id="PTHR15184">
    <property type="entry name" value="ATP SYNTHASE"/>
    <property type="match status" value="1"/>
</dbReference>
<evidence type="ECO:0000313" key="19">
    <source>
        <dbReference type="EMBL" id="QCI21398.1"/>
    </source>
</evidence>
<evidence type="ECO:0000256" key="7">
    <source>
        <dbReference type="ARBA" id="ARBA00022741"/>
    </source>
</evidence>
<evidence type="ECO:0000259" key="17">
    <source>
        <dbReference type="Pfam" id="PF00006"/>
    </source>
</evidence>
<dbReference type="RefSeq" id="WP_158356369.1">
    <property type="nucleotide sequence ID" value="NZ_CP034873.1"/>
</dbReference>
<gene>
    <name evidence="19" type="ORF">D9V69_00365</name>
</gene>
<dbReference type="GO" id="GO:0044781">
    <property type="term" value="P:bacterial-type flagellum organization"/>
    <property type="evidence" value="ECO:0007669"/>
    <property type="project" value="UniProtKB-KW"/>
</dbReference>
<accession>A0A4D6Y4W0</accession>
<dbReference type="FunFam" id="3.40.50.12240:FF:000002">
    <property type="entry name" value="Flagellum-specific ATP synthase FliI"/>
    <property type="match status" value="1"/>
</dbReference>
<evidence type="ECO:0000256" key="4">
    <source>
        <dbReference type="ARBA" id="ARBA00020580"/>
    </source>
</evidence>
<dbReference type="GO" id="GO:0016887">
    <property type="term" value="F:ATP hydrolysis activity"/>
    <property type="evidence" value="ECO:0007669"/>
    <property type="project" value="InterPro"/>
</dbReference>
<dbReference type="NCBIfam" id="TIGR01026">
    <property type="entry name" value="fliI_yscN"/>
    <property type="match status" value="1"/>
</dbReference>
<dbReference type="Pfam" id="PF18269">
    <property type="entry name" value="T3SS_ATPase_C"/>
    <property type="match status" value="1"/>
</dbReference>
<dbReference type="InterPro" id="IPR050053">
    <property type="entry name" value="ATPase_alpha/beta_chains"/>
</dbReference>
<keyword evidence="13" id="KW-0406">Ion transport</keyword>
<dbReference type="PANTHER" id="PTHR15184:SF81">
    <property type="entry name" value="FLAGELLUM-SPECIFIC ATP SYNTHASE"/>
    <property type="match status" value="1"/>
</dbReference>
<keyword evidence="10" id="KW-0067">ATP-binding</keyword>
<evidence type="ECO:0000256" key="8">
    <source>
        <dbReference type="ARBA" id="ARBA00022781"/>
    </source>
</evidence>
<evidence type="ECO:0000256" key="13">
    <source>
        <dbReference type="ARBA" id="ARBA00023065"/>
    </source>
</evidence>
<dbReference type="GO" id="GO:0030257">
    <property type="term" value="C:type III protein secretion system complex"/>
    <property type="evidence" value="ECO:0007669"/>
    <property type="project" value="InterPro"/>
</dbReference>
<evidence type="ECO:0000256" key="14">
    <source>
        <dbReference type="ARBA" id="ARBA00023225"/>
    </source>
</evidence>
<dbReference type="GO" id="GO:0046933">
    <property type="term" value="F:proton-transporting ATP synthase activity, rotational mechanism"/>
    <property type="evidence" value="ECO:0007669"/>
    <property type="project" value="TreeGrafter"/>
</dbReference>
<feature type="domain" description="ATPase F1/V1/A1 complex alpha/beta subunit nucleotide-binding" evidence="17">
    <location>
        <begin position="161"/>
        <end position="372"/>
    </location>
</feature>
<proteinExistence type="inferred from homology"/>
<evidence type="ECO:0000313" key="20">
    <source>
        <dbReference type="Proteomes" id="UP000298773"/>
    </source>
</evidence>
<dbReference type="CDD" id="cd18117">
    <property type="entry name" value="ATP-synt_flagellum-secretory_path_III_N"/>
    <property type="match status" value="1"/>
</dbReference>
<keyword evidence="6" id="KW-0963">Cytoplasm</keyword>
<comment type="function">
    <text evidence="16">Probable catalytic subunit of a protein translocase for flagellum-specific export, or a proton translocase involved in local circuits at the flagellum. May be involved in a specialized protein export pathway that proceeds without signal peptide cleavage.</text>
</comment>
<dbReference type="EMBL" id="CP034873">
    <property type="protein sequence ID" value="QCI21398.1"/>
    <property type="molecule type" value="Genomic_DNA"/>
</dbReference>
<dbReference type="GO" id="GO:0005737">
    <property type="term" value="C:cytoplasm"/>
    <property type="evidence" value="ECO:0007669"/>
    <property type="project" value="UniProtKB-SubCell"/>
</dbReference>
<reference evidence="19 20" key="2">
    <citation type="submission" date="2019-05" db="EMBL/GenBank/DDBJ databases">
        <title>Genome evolution of the obligate endosymbiont Buchnera aphidicola.</title>
        <authorList>
            <person name="Moran N.A."/>
        </authorList>
    </citation>
    <scope>NUCLEOTIDE SEQUENCE [LARGE SCALE GENOMIC DNA]</scope>
    <source>
        <strain evidence="19 20">Hta</strain>
    </source>
</reference>
<dbReference type="GO" id="GO:0030254">
    <property type="term" value="P:protein secretion by the type III secretion system"/>
    <property type="evidence" value="ECO:0007669"/>
    <property type="project" value="InterPro"/>
</dbReference>
<evidence type="ECO:0000256" key="10">
    <source>
        <dbReference type="ARBA" id="ARBA00022840"/>
    </source>
</evidence>
<name>A0A4D6Y4W0_9GAMM</name>
<keyword evidence="8" id="KW-0375">Hydrogen ion transport</keyword>
<dbReference type="InterPro" id="IPR040627">
    <property type="entry name" value="T3SS_ATPase_C"/>
</dbReference>
<evidence type="ECO:0000256" key="2">
    <source>
        <dbReference type="ARBA" id="ARBA00008936"/>
    </source>
</evidence>
<comment type="subcellular location">
    <subcellularLocation>
        <location evidence="1">Cytoplasm</location>
    </subcellularLocation>
</comment>
<evidence type="ECO:0000256" key="5">
    <source>
        <dbReference type="ARBA" id="ARBA00022448"/>
    </source>
</evidence>
<comment type="similarity">
    <text evidence="2">Belongs to the ATPase alpha/beta chains family.</text>
</comment>
<dbReference type="InterPro" id="IPR027417">
    <property type="entry name" value="P-loop_NTPase"/>
</dbReference>
<evidence type="ECO:0000256" key="12">
    <source>
        <dbReference type="ARBA" id="ARBA00022967"/>
    </source>
</evidence>
<dbReference type="CDD" id="cd18114">
    <property type="entry name" value="ATP-synt_flagellum-secretory_path_III_C"/>
    <property type="match status" value="1"/>
</dbReference>
<dbReference type="EC" id="7.1.2.2" evidence="3"/>
<reference evidence="19 20" key="1">
    <citation type="submission" date="2018-12" db="EMBL/GenBank/DDBJ databases">
        <authorList>
            <person name="Chong R.A."/>
        </authorList>
    </citation>
    <scope>NUCLEOTIDE SEQUENCE [LARGE SCALE GENOMIC DNA]</scope>
    <source>
        <strain evidence="19 20">Hta</strain>
    </source>
</reference>
<organism evidence="19 20">
    <name type="scientific">Buchnera aphidicola</name>
    <name type="common">Hyadaphis tataricae</name>
    <dbReference type="NCBI Taxonomy" id="1241859"/>
    <lineage>
        <taxon>Bacteria</taxon>
        <taxon>Pseudomonadati</taxon>
        <taxon>Pseudomonadota</taxon>
        <taxon>Gammaproteobacteria</taxon>
        <taxon>Enterobacterales</taxon>
        <taxon>Erwiniaceae</taxon>
        <taxon>Buchnera</taxon>
    </lineage>
</organism>
<evidence type="ECO:0000256" key="1">
    <source>
        <dbReference type="ARBA" id="ARBA00004496"/>
    </source>
</evidence>
<evidence type="ECO:0000256" key="11">
    <source>
        <dbReference type="ARBA" id="ARBA00022927"/>
    </source>
</evidence>
<evidence type="ECO:0000256" key="9">
    <source>
        <dbReference type="ARBA" id="ARBA00022795"/>
    </source>
</evidence>
<evidence type="ECO:0000256" key="3">
    <source>
        <dbReference type="ARBA" id="ARBA00012473"/>
    </source>
</evidence>
<dbReference type="Gene3D" id="3.40.50.12240">
    <property type="match status" value="1"/>
</dbReference>
<keyword evidence="14" id="KW-1006">Bacterial flagellum protein export</keyword>
<dbReference type="Pfam" id="PF00006">
    <property type="entry name" value="ATP-synt_ab"/>
    <property type="match status" value="1"/>
</dbReference>
<keyword evidence="9" id="KW-1005">Bacterial flagellum biogenesis</keyword>
<evidence type="ECO:0000256" key="6">
    <source>
        <dbReference type="ARBA" id="ARBA00022490"/>
    </source>
</evidence>